<reference evidence="2" key="1">
    <citation type="submission" date="2025-08" db="UniProtKB">
        <authorList>
            <consortium name="Ensembl"/>
        </authorList>
    </citation>
    <scope>IDENTIFICATION</scope>
</reference>
<keyword evidence="1" id="KW-0812">Transmembrane</keyword>
<keyword evidence="1" id="KW-1133">Transmembrane helix</keyword>
<evidence type="ECO:0008006" key="4">
    <source>
        <dbReference type="Google" id="ProtNLM"/>
    </source>
</evidence>
<dbReference type="PANTHER" id="PTHR15233:SF1">
    <property type="entry name" value="ATP SYNTHASE SUBUNIT ATP5MJ, MITOCHONDRIAL"/>
    <property type="match status" value="1"/>
</dbReference>
<dbReference type="InterPro" id="IPR012574">
    <property type="entry name" value="ATP5MJ"/>
</dbReference>
<dbReference type="GeneTree" id="ENSGT01140000284975"/>
<dbReference type="AlphaFoldDB" id="A0A3Q2PNQ4"/>
<evidence type="ECO:0000313" key="2">
    <source>
        <dbReference type="Ensembl" id="ENSFHEP00000014524.1"/>
    </source>
</evidence>
<protein>
    <recommendedName>
        <fullName evidence="4">6.8 kDa mitochondrial proteolipid</fullName>
    </recommendedName>
</protein>
<evidence type="ECO:0000313" key="3">
    <source>
        <dbReference type="Proteomes" id="UP000265000"/>
    </source>
</evidence>
<dbReference type="Pfam" id="PF08039">
    <property type="entry name" value="Mit_proteolip"/>
    <property type="match status" value="1"/>
</dbReference>
<evidence type="ECO:0000256" key="1">
    <source>
        <dbReference type="SAM" id="Phobius"/>
    </source>
</evidence>
<dbReference type="STRING" id="8078.ENSFHEP00000014524"/>
<reference evidence="2" key="2">
    <citation type="submission" date="2025-09" db="UniProtKB">
        <authorList>
            <consortium name="Ensembl"/>
        </authorList>
    </citation>
    <scope>IDENTIFICATION</scope>
</reference>
<feature type="transmembrane region" description="Helical" evidence="1">
    <location>
        <begin position="20"/>
        <end position="40"/>
    </location>
</feature>
<dbReference type="PANTHER" id="PTHR15233">
    <property type="entry name" value="MITOCHONDRIAL PROTEOLIPID"/>
    <property type="match status" value="1"/>
</dbReference>
<dbReference type="GO" id="GO:0005739">
    <property type="term" value="C:mitochondrion"/>
    <property type="evidence" value="ECO:0007669"/>
    <property type="project" value="InterPro"/>
</dbReference>
<dbReference type="Proteomes" id="UP000265000">
    <property type="component" value="Unplaced"/>
</dbReference>
<organism evidence="2 3">
    <name type="scientific">Fundulus heteroclitus</name>
    <name type="common">Killifish</name>
    <name type="synonym">Mummichog</name>
    <dbReference type="NCBI Taxonomy" id="8078"/>
    <lineage>
        <taxon>Eukaryota</taxon>
        <taxon>Metazoa</taxon>
        <taxon>Chordata</taxon>
        <taxon>Craniata</taxon>
        <taxon>Vertebrata</taxon>
        <taxon>Euteleostomi</taxon>
        <taxon>Actinopterygii</taxon>
        <taxon>Neopterygii</taxon>
        <taxon>Teleostei</taxon>
        <taxon>Neoteleostei</taxon>
        <taxon>Acanthomorphata</taxon>
        <taxon>Ovalentaria</taxon>
        <taxon>Atherinomorphae</taxon>
        <taxon>Cyprinodontiformes</taxon>
        <taxon>Fundulidae</taxon>
        <taxon>Fundulus</taxon>
    </lineage>
</organism>
<dbReference type="Ensembl" id="ENSFHET00000022388.1">
    <property type="protein sequence ID" value="ENSFHEP00000014524.1"/>
    <property type="gene ID" value="ENSFHEG00000016105.1"/>
</dbReference>
<proteinExistence type="predicted"/>
<accession>A0A3Q2PNQ4</accession>
<keyword evidence="1" id="KW-0472">Membrane</keyword>
<name>A0A3Q2PNQ4_FUNHE</name>
<keyword evidence="3" id="KW-1185">Reference proteome</keyword>
<sequence length="52" mass="5900">MVGSAFSRWWTKLGPYYTKAYPEMWVGVALTAVLYFKISYGGNKPVSHGRIN</sequence>